<reference evidence="1 2" key="1">
    <citation type="submission" date="2024-03" db="EMBL/GenBank/DDBJ databases">
        <title>Actinomycetospora sp. OC33-EN07, a novel actinomycete isolated from wild orchid (Aerides multiflora).</title>
        <authorList>
            <person name="Suriyachadkun C."/>
        </authorList>
    </citation>
    <scope>NUCLEOTIDE SEQUENCE [LARGE SCALE GENOMIC DNA]</scope>
    <source>
        <strain evidence="1 2">OC33-EN07</strain>
    </source>
</reference>
<comment type="caution">
    <text evidence="1">The sequence shown here is derived from an EMBL/GenBank/DDBJ whole genome shotgun (WGS) entry which is preliminary data.</text>
</comment>
<proteinExistence type="predicted"/>
<sequence length="107" mass="11248">MVLTRAAEIAVSAATRREDVPARRVRFTEAGDGASSVIVETELAQGPGPGEFAVSRGAATVYVPAALFDRYAESTLDLHRQPHGAAPRLVLRAPAAASRAADRHRGS</sequence>
<organism evidence="1 2">
    <name type="scientific">Actinomycetospora flava</name>
    <dbReference type="NCBI Taxonomy" id="3129232"/>
    <lineage>
        <taxon>Bacteria</taxon>
        <taxon>Bacillati</taxon>
        <taxon>Actinomycetota</taxon>
        <taxon>Actinomycetes</taxon>
        <taxon>Pseudonocardiales</taxon>
        <taxon>Pseudonocardiaceae</taxon>
        <taxon>Actinomycetospora</taxon>
    </lineage>
</organism>
<dbReference type="RefSeq" id="WP_337705687.1">
    <property type="nucleotide sequence ID" value="NZ_JBBEGM010000011.1"/>
</dbReference>
<evidence type="ECO:0000313" key="1">
    <source>
        <dbReference type="EMBL" id="MEJ2864326.1"/>
    </source>
</evidence>
<gene>
    <name evidence="1" type="ORF">WCD58_24425</name>
</gene>
<evidence type="ECO:0000313" key="2">
    <source>
        <dbReference type="Proteomes" id="UP001369736"/>
    </source>
</evidence>
<protein>
    <submittedName>
        <fullName evidence="1">Uncharacterized protein</fullName>
    </submittedName>
</protein>
<dbReference type="EMBL" id="JBBEGM010000011">
    <property type="protein sequence ID" value="MEJ2864326.1"/>
    <property type="molecule type" value="Genomic_DNA"/>
</dbReference>
<keyword evidence="2" id="KW-1185">Reference proteome</keyword>
<dbReference type="Proteomes" id="UP001369736">
    <property type="component" value="Unassembled WGS sequence"/>
</dbReference>
<accession>A0ABU8MB00</accession>
<name>A0ABU8MB00_9PSEU</name>